<proteinExistence type="inferred from homology"/>
<dbReference type="GO" id="GO:0008929">
    <property type="term" value="F:methylglyoxal synthase activity"/>
    <property type="evidence" value="ECO:0007669"/>
    <property type="project" value="InterPro"/>
</dbReference>
<dbReference type="PANTHER" id="PTHR30492:SF0">
    <property type="entry name" value="METHYLGLYOXAL SYNTHASE"/>
    <property type="match status" value="1"/>
</dbReference>
<dbReference type="GO" id="GO:0019242">
    <property type="term" value="P:methylglyoxal biosynthetic process"/>
    <property type="evidence" value="ECO:0007669"/>
    <property type="project" value="InterPro"/>
</dbReference>
<dbReference type="InterPro" id="IPR000591">
    <property type="entry name" value="DEP_dom"/>
</dbReference>
<dbReference type="HAMAP" id="MF_00549">
    <property type="entry name" value="Methylglyoxal_synth"/>
    <property type="match status" value="1"/>
</dbReference>
<feature type="domain" description="DEP" evidence="1">
    <location>
        <begin position="13"/>
        <end position="87"/>
    </location>
</feature>
<dbReference type="GO" id="GO:0035556">
    <property type="term" value="P:intracellular signal transduction"/>
    <property type="evidence" value="ECO:0007669"/>
    <property type="project" value="InterPro"/>
</dbReference>
<dbReference type="SMART" id="SM00851">
    <property type="entry name" value="MGS"/>
    <property type="match status" value="1"/>
</dbReference>
<dbReference type="InterPro" id="IPR036390">
    <property type="entry name" value="WH_DNA-bd_sf"/>
</dbReference>
<dbReference type="Gene3D" id="3.40.50.1380">
    <property type="entry name" value="Methylglyoxal synthase-like domain"/>
    <property type="match status" value="1"/>
</dbReference>
<dbReference type="OrthoDB" id="10251097at2759"/>
<protein>
    <submittedName>
        <fullName evidence="3">Methylglyoxal synthase</fullName>
    </submittedName>
</protein>
<comment type="caution">
    <text evidence="3">The sequence shown here is derived from an EMBL/GenBank/DDBJ whole genome shotgun (WGS) entry which is preliminary data.</text>
</comment>
<dbReference type="PROSITE" id="PS51855">
    <property type="entry name" value="MGS"/>
    <property type="match status" value="1"/>
</dbReference>
<evidence type="ECO:0000313" key="3">
    <source>
        <dbReference type="EMBL" id="PXF45739.1"/>
    </source>
</evidence>
<dbReference type="SMART" id="SM00049">
    <property type="entry name" value="DEP"/>
    <property type="match status" value="1"/>
</dbReference>
<name>A0A2V3IUI2_9FLOR</name>
<dbReference type="SUPFAM" id="SSF52335">
    <property type="entry name" value="Methylglyoxal synthase-like"/>
    <property type="match status" value="1"/>
</dbReference>
<dbReference type="STRING" id="448386.A0A2V3IUI2"/>
<dbReference type="NCBIfam" id="TIGR00160">
    <property type="entry name" value="MGSA"/>
    <property type="match status" value="1"/>
</dbReference>
<reference evidence="3 4" key="1">
    <citation type="journal article" date="2018" name="Mol. Biol. Evol.">
        <title>Analysis of the draft genome of the red seaweed Gracilariopsis chorda provides insights into genome size evolution in Rhodophyta.</title>
        <authorList>
            <person name="Lee J."/>
            <person name="Yang E.C."/>
            <person name="Graf L."/>
            <person name="Yang J.H."/>
            <person name="Qiu H."/>
            <person name="Zel Zion U."/>
            <person name="Chan C.X."/>
            <person name="Stephens T.G."/>
            <person name="Weber A.P.M."/>
            <person name="Boo G.H."/>
            <person name="Boo S.M."/>
            <person name="Kim K.M."/>
            <person name="Shin Y."/>
            <person name="Jung M."/>
            <person name="Lee S.J."/>
            <person name="Yim H.S."/>
            <person name="Lee J.H."/>
            <person name="Bhattacharya D."/>
            <person name="Yoon H.S."/>
        </authorList>
    </citation>
    <scope>NUCLEOTIDE SEQUENCE [LARGE SCALE GENOMIC DNA]</scope>
    <source>
        <strain evidence="3 4">SKKU-2015</strain>
        <tissue evidence="3">Whole body</tissue>
    </source>
</reference>
<dbReference type="SUPFAM" id="SSF46785">
    <property type="entry name" value="Winged helix' DNA-binding domain"/>
    <property type="match status" value="1"/>
</dbReference>
<dbReference type="PROSITE" id="PS01335">
    <property type="entry name" value="METHYLGLYOXAL_SYNTH"/>
    <property type="match status" value="1"/>
</dbReference>
<dbReference type="InterPro" id="IPR036388">
    <property type="entry name" value="WH-like_DNA-bd_sf"/>
</dbReference>
<dbReference type="InterPro" id="IPR036914">
    <property type="entry name" value="MGS-like_dom_sf"/>
</dbReference>
<evidence type="ECO:0000259" key="2">
    <source>
        <dbReference type="PROSITE" id="PS51855"/>
    </source>
</evidence>
<keyword evidence="4" id="KW-1185">Reference proteome</keyword>
<dbReference type="InterPro" id="IPR011607">
    <property type="entry name" value="MGS-like_dom"/>
</dbReference>
<organism evidence="3 4">
    <name type="scientific">Gracilariopsis chorda</name>
    <dbReference type="NCBI Taxonomy" id="448386"/>
    <lineage>
        <taxon>Eukaryota</taxon>
        <taxon>Rhodophyta</taxon>
        <taxon>Florideophyceae</taxon>
        <taxon>Rhodymeniophycidae</taxon>
        <taxon>Gracilariales</taxon>
        <taxon>Gracilariaceae</taxon>
        <taxon>Gracilariopsis</taxon>
    </lineage>
</organism>
<dbReference type="Gene3D" id="1.10.10.10">
    <property type="entry name" value="Winged helix-like DNA-binding domain superfamily/Winged helix DNA-binding domain"/>
    <property type="match status" value="1"/>
</dbReference>
<dbReference type="Pfam" id="PF02142">
    <property type="entry name" value="MGS"/>
    <property type="match status" value="1"/>
</dbReference>
<dbReference type="Pfam" id="PF00610">
    <property type="entry name" value="DEP"/>
    <property type="match status" value="1"/>
</dbReference>
<dbReference type="PROSITE" id="PS50186">
    <property type="entry name" value="DEP"/>
    <property type="match status" value="1"/>
</dbReference>
<feature type="domain" description="MGS-like" evidence="2">
    <location>
        <begin position="99"/>
        <end position="230"/>
    </location>
</feature>
<accession>A0A2V3IUI2</accession>
<dbReference type="CDD" id="cd01422">
    <property type="entry name" value="MGS"/>
    <property type="match status" value="1"/>
</dbReference>
<dbReference type="Proteomes" id="UP000247409">
    <property type="component" value="Unassembled WGS sequence"/>
</dbReference>
<dbReference type="CDD" id="cd04371">
    <property type="entry name" value="DEP"/>
    <property type="match status" value="1"/>
</dbReference>
<evidence type="ECO:0000313" key="4">
    <source>
        <dbReference type="Proteomes" id="UP000247409"/>
    </source>
</evidence>
<sequence>MVDMVDAMLISEFRASVPIKDRRHHLIKYKNCFVGSEAVDWLVAANPDRTREEAVKIGEQMRKMGLFHHVHLDHDFKDKRYFYAFNDKVPLTMDDMDDMELDDDKKGIALIAHNNFKGDLIEWAQTHKNALSKHKLVATGTTGSLIKKATGLNVDLMKSGPLGGDQQIGALVAEQTINVLIFFWDPLTAQPHDSDVKALLRLAVLCNAAIAMNTFTADLLISAISGRCSE</sequence>
<dbReference type="EMBL" id="NBIV01000054">
    <property type="protein sequence ID" value="PXF45739.1"/>
    <property type="molecule type" value="Genomic_DNA"/>
</dbReference>
<dbReference type="InterPro" id="IPR018148">
    <property type="entry name" value="Methylglyoxal_synth_AS"/>
</dbReference>
<dbReference type="InterPro" id="IPR004363">
    <property type="entry name" value="Methylgl_synth"/>
</dbReference>
<dbReference type="NCBIfam" id="NF003559">
    <property type="entry name" value="PRK05234.1"/>
    <property type="match status" value="1"/>
</dbReference>
<gene>
    <name evidence="3" type="ORF">BWQ96_04507</name>
</gene>
<dbReference type="AlphaFoldDB" id="A0A2V3IUI2"/>
<evidence type="ECO:0000259" key="1">
    <source>
        <dbReference type="PROSITE" id="PS50186"/>
    </source>
</evidence>
<dbReference type="GO" id="GO:0005829">
    <property type="term" value="C:cytosol"/>
    <property type="evidence" value="ECO:0007669"/>
    <property type="project" value="TreeGrafter"/>
</dbReference>
<dbReference type="PANTHER" id="PTHR30492">
    <property type="entry name" value="METHYLGLYOXAL SYNTHASE"/>
    <property type="match status" value="1"/>
</dbReference>